<dbReference type="AlphaFoldDB" id="A0A846R0A5"/>
<proteinExistence type="predicted"/>
<sequence>MTAELKKVPTWFWVVSIIFLIWNLMGVTAFFADIMMSDEALQALPENERDLYGKYPPWTKIAYAVAVFGGFFGCIGLVLRKQWAKPVFILSLIGVLVQMVHSLFIAKAMDVYGPGAAIMPVMVVLFSVFLIWFAGHCIKKGWIG</sequence>
<evidence type="ECO:0000256" key="1">
    <source>
        <dbReference type="SAM" id="Phobius"/>
    </source>
</evidence>
<keyword evidence="3" id="KW-1185">Reference proteome</keyword>
<dbReference type="RefSeq" id="WP_167965770.1">
    <property type="nucleotide sequence ID" value="NZ_JAATJJ010000002.1"/>
</dbReference>
<protein>
    <recommendedName>
        <fullName evidence="4">Sugar transporter</fullName>
    </recommendedName>
</protein>
<feature type="transmembrane region" description="Helical" evidence="1">
    <location>
        <begin position="86"/>
        <end position="106"/>
    </location>
</feature>
<comment type="caution">
    <text evidence="2">The sequence shown here is derived from an EMBL/GenBank/DDBJ whole genome shotgun (WGS) entry which is preliminary data.</text>
</comment>
<gene>
    <name evidence="2" type="ORF">GGR42_003081</name>
</gene>
<accession>A0A846R0A5</accession>
<feature type="transmembrane region" description="Helical" evidence="1">
    <location>
        <begin position="112"/>
        <end position="134"/>
    </location>
</feature>
<keyword evidence="1" id="KW-0472">Membrane</keyword>
<evidence type="ECO:0000313" key="2">
    <source>
        <dbReference type="EMBL" id="NJB72590.1"/>
    </source>
</evidence>
<keyword evidence="1" id="KW-0812">Transmembrane</keyword>
<keyword evidence="1" id="KW-1133">Transmembrane helix</keyword>
<reference evidence="2 3" key="1">
    <citation type="submission" date="2020-03" db="EMBL/GenBank/DDBJ databases">
        <title>Genomic Encyclopedia of Type Strains, Phase IV (KMG-IV): sequencing the most valuable type-strain genomes for metagenomic binning, comparative biology and taxonomic classification.</title>
        <authorList>
            <person name="Goeker M."/>
        </authorList>
    </citation>
    <scope>NUCLEOTIDE SEQUENCE [LARGE SCALE GENOMIC DNA]</scope>
    <source>
        <strain evidence="2 3">DSM 29762</strain>
    </source>
</reference>
<name>A0A846R0A5_9FLAO</name>
<dbReference type="Proteomes" id="UP000590442">
    <property type="component" value="Unassembled WGS sequence"/>
</dbReference>
<evidence type="ECO:0000313" key="3">
    <source>
        <dbReference type="Proteomes" id="UP000590442"/>
    </source>
</evidence>
<dbReference type="EMBL" id="JAATJJ010000002">
    <property type="protein sequence ID" value="NJB72590.1"/>
    <property type="molecule type" value="Genomic_DNA"/>
</dbReference>
<organism evidence="2 3">
    <name type="scientific">Saonia flava</name>
    <dbReference type="NCBI Taxonomy" id="523696"/>
    <lineage>
        <taxon>Bacteria</taxon>
        <taxon>Pseudomonadati</taxon>
        <taxon>Bacteroidota</taxon>
        <taxon>Flavobacteriia</taxon>
        <taxon>Flavobacteriales</taxon>
        <taxon>Flavobacteriaceae</taxon>
        <taxon>Saonia</taxon>
    </lineage>
</organism>
<feature type="transmembrane region" description="Helical" evidence="1">
    <location>
        <begin position="61"/>
        <end position="79"/>
    </location>
</feature>
<evidence type="ECO:0008006" key="4">
    <source>
        <dbReference type="Google" id="ProtNLM"/>
    </source>
</evidence>
<feature type="transmembrane region" description="Helical" evidence="1">
    <location>
        <begin position="12"/>
        <end position="32"/>
    </location>
</feature>